<dbReference type="InterPro" id="IPR055712">
    <property type="entry name" value="DUF7288"/>
</dbReference>
<name>A0A3N6LP35_9EURY</name>
<dbReference type="EMBL" id="REFY01000003">
    <property type="protein sequence ID" value="RQG89837.1"/>
    <property type="molecule type" value="Genomic_DNA"/>
</dbReference>
<sequence>MARGQIHALEGILAAVLLVLSLVFALQVSAVTPMTESTSSQHIENQQRAVGQGLLEAAAEDGSLKTALLYWDNDAETYHGSNEDHRYTSGLPDDLRLGSELRRTITERGIAFNLHVNYVDDGEISSRTLVTQGEPSDHAVTVTETVTLFEDDTLFDSSGDPTDVTLQDAEEFYVPNEADGALYNVVEIELRLWRM</sequence>
<dbReference type="OrthoDB" id="324613at2157"/>
<dbReference type="Pfam" id="PF23959">
    <property type="entry name" value="DUF7288"/>
    <property type="match status" value="1"/>
</dbReference>
<evidence type="ECO:0000313" key="1">
    <source>
        <dbReference type="EMBL" id="RQG89837.1"/>
    </source>
</evidence>
<dbReference type="AlphaFoldDB" id="A0A3N6LP35"/>
<organism evidence="1 2">
    <name type="scientific">Natrarchaeobius halalkaliphilus</name>
    <dbReference type="NCBI Taxonomy" id="1679091"/>
    <lineage>
        <taxon>Archaea</taxon>
        <taxon>Methanobacteriati</taxon>
        <taxon>Methanobacteriota</taxon>
        <taxon>Stenosarchaea group</taxon>
        <taxon>Halobacteria</taxon>
        <taxon>Halobacteriales</taxon>
        <taxon>Natrialbaceae</taxon>
        <taxon>Natrarchaeobius</taxon>
    </lineage>
</organism>
<proteinExistence type="predicted"/>
<accession>A0A3N6LP35</accession>
<keyword evidence="2" id="KW-1185">Reference proteome</keyword>
<reference evidence="1 2" key="1">
    <citation type="submission" date="2018-10" db="EMBL/GenBank/DDBJ databases">
        <title>Natrarchaeobius chitinivorans gen. nov., sp. nov., and Natrarchaeobius haloalkaliphilus sp. nov., alkaliphilic, chitin-utilizing haloarchaea from hypersaline alkaline lakes.</title>
        <authorList>
            <person name="Sorokin D.Y."/>
            <person name="Elcheninov A.G."/>
            <person name="Kostrikina N.A."/>
            <person name="Bale N.J."/>
            <person name="Sinninghe Damste J.S."/>
            <person name="Khijniak T.V."/>
            <person name="Kublanov I.V."/>
            <person name="Toshchakov S.V."/>
        </authorList>
    </citation>
    <scope>NUCLEOTIDE SEQUENCE [LARGE SCALE GENOMIC DNA]</scope>
    <source>
        <strain evidence="1 2">AArcht-Sl</strain>
    </source>
</reference>
<dbReference type="Proteomes" id="UP000273828">
    <property type="component" value="Unassembled WGS sequence"/>
</dbReference>
<comment type="caution">
    <text evidence="1">The sequence shown here is derived from an EMBL/GenBank/DDBJ whole genome shotgun (WGS) entry which is preliminary data.</text>
</comment>
<protein>
    <submittedName>
        <fullName evidence="1">Uncharacterized protein</fullName>
    </submittedName>
</protein>
<dbReference type="RefSeq" id="WP_124177921.1">
    <property type="nucleotide sequence ID" value="NZ_REFY01000003.1"/>
</dbReference>
<evidence type="ECO:0000313" key="2">
    <source>
        <dbReference type="Proteomes" id="UP000273828"/>
    </source>
</evidence>
<gene>
    <name evidence="1" type="ORF">EA462_07410</name>
</gene>